<comment type="caution">
    <text evidence="3">The sequence shown here is derived from an EMBL/GenBank/DDBJ whole genome shotgun (WGS) entry which is preliminary data.</text>
</comment>
<proteinExistence type="predicted"/>
<keyword evidence="2" id="KW-0812">Transmembrane</keyword>
<dbReference type="Proteomes" id="UP000005536">
    <property type="component" value="Unassembled WGS sequence"/>
</dbReference>
<feature type="compositionally biased region" description="Basic and acidic residues" evidence="1">
    <location>
        <begin position="70"/>
        <end position="81"/>
    </location>
</feature>
<sequence length="81" mass="9466">MLGNVFSQSWKTNIENLQNLTGGRLKGGKCVFRRPFLFILPFPACRAGLLRRRRRGGRFRRSRRCTRGRARPDSRCRESGR</sequence>
<feature type="region of interest" description="Disordered" evidence="1">
    <location>
        <begin position="60"/>
        <end position="81"/>
    </location>
</feature>
<organism evidence="3 4">
    <name type="scientific">Neisseria elongata subsp. glycolytica ATCC 29315</name>
    <dbReference type="NCBI Taxonomy" id="546263"/>
    <lineage>
        <taxon>Bacteria</taxon>
        <taxon>Pseudomonadati</taxon>
        <taxon>Pseudomonadota</taxon>
        <taxon>Betaproteobacteria</taxon>
        <taxon>Neisseriales</taxon>
        <taxon>Neisseriaceae</taxon>
        <taxon>Neisseria</taxon>
    </lineage>
</organism>
<feature type="transmembrane region" description="Helical" evidence="2">
    <location>
        <begin position="31"/>
        <end position="50"/>
    </location>
</feature>
<reference evidence="3 4" key="1">
    <citation type="submission" date="2010-02" db="EMBL/GenBank/DDBJ databases">
        <authorList>
            <person name="Weinstock G."/>
            <person name="Sodergren E."/>
            <person name="Clifton S."/>
            <person name="Fulton L."/>
            <person name="Fulton B."/>
            <person name="Courtney L."/>
            <person name="Fronick C."/>
            <person name="Harrison M."/>
            <person name="Strong C."/>
            <person name="Farmer C."/>
            <person name="Delahaunty K."/>
            <person name="Markovic C."/>
            <person name="Hall O."/>
            <person name="Minx P."/>
            <person name="Tomlinson C."/>
            <person name="Mitreva M."/>
            <person name="Nelson J."/>
            <person name="Hou S."/>
            <person name="Wollam A."/>
            <person name="Pepin K.H."/>
            <person name="Johnson M."/>
            <person name="Bhonagiri V."/>
            <person name="Zhang X."/>
            <person name="Suruliraj S."/>
            <person name="Warren W."/>
            <person name="Chinwalla A."/>
            <person name="Mardis E.R."/>
            <person name="Wilson R.K."/>
        </authorList>
    </citation>
    <scope>NUCLEOTIDE SEQUENCE [LARGE SCALE GENOMIC DNA]</scope>
    <source>
        <strain evidence="3 4">ATCC 29315</strain>
    </source>
</reference>
<accession>D4DUM7</accession>
<evidence type="ECO:0000256" key="1">
    <source>
        <dbReference type="SAM" id="MobiDB-lite"/>
    </source>
</evidence>
<evidence type="ECO:0000256" key="2">
    <source>
        <dbReference type="SAM" id="Phobius"/>
    </source>
</evidence>
<evidence type="ECO:0000313" key="4">
    <source>
        <dbReference type="Proteomes" id="UP000005536"/>
    </source>
</evidence>
<dbReference type="EMBL" id="ADBF01000254">
    <property type="protein sequence ID" value="EFE48464.1"/>
    <property type="molecule type" value="Genomic_DNA"/>
</dbReference>
<dbReference type="AlphaFoldDB" id="D4DUM7"/>
<keyword evidence="2" id="KW-1133">Transmembrane helix</keyword>
<name>D4DUM7_NEIEG</name>
<keyword evidence="2" id="KW-0472">Membrane</keyword>
<evidence type="ECO:0000313" key="3">
    <source>
        <dbReference type="EMBL" id="EFE48464.1"/>
    </source>
</evidence>
<gene>
    <name evidence="3" type="ORF">NEIELOOT_02821</name>
</gene>
<protein>
    <submittedName>
        <fullName evidence="3">Uncharacterized protein</fullName>
    </submittedName>
</protein>
<feature type="compositionally biased region" description="Basic residues" evidence="1">
    <location>
        <begin position="60"/>
        <end position="69"/>
    </location>
</feature>